<dbReference type="InterPro" id="IPR036955">
    <property type="entry name" value="AP2/ERF_dom_sf"/>
</dbReference>
<organism evidence="6 7">
    <name type="scientific">Emiliania huxleyi (strain CCMP1516)</name>
    <dbReference type="NCBI Taxonomy" id="280463"/>
    <lineage>
        <taxon>Eukaryota</taxon>
        <taxon>Haptista</taxon>
        <taxon>Haptophyta</taxon>
        <taxon>Prymnesiophyceae</taxon>
        <taxon>Isochrysidales</taxon>
        <taxon>Noelaerhabdaceae</taxon>
        <taxon>Emiliania</taxon>
    </lineage>
</organism>
<evidence type="ECO:0000256" key="3">
    <source>
        <dbReference type="ARBA" id="ARBA00022833"/>
    </source>
</evidence>
<dbReference type="HOGENOM" id="CLU_867216_0_0_1"/>
<dbReference type="Proteomes" id="UP000013827">
    <property type="component" value="Unassembled WGS sequence"/>
</dbReference>
<protein>
    <recommendedName>
        <fullName evidence="5">CW-type domain-containing protein</fullName>
    </recommendedName>
</protein>
<evidence type="ECO:0000259" key="5">
    <source>
        <dbReference type="PROSITE" id="PS51050"/>
    </source>
</evidence>
<reference evidence="6" key="2">
    <citation type="submission" date="2024-10" db="UniProtKB">
        <authorList>
            <consortium name="EnsemblProtists"/>
        </authorList>
    </citation>
    <scope>IDENTIFICATION</scope>
</reference>
<feature type="region of interest" description="Disordered" evidence="4">
    <location>
        <begin position="290"/>
        <end position="321"/>
    </location>
</feature>
<dbReference type="GO" id="GO:0003700">
    <property type="term" value="F:DNA-binding transcription factor activity"/>
    <property type="evidence" value="ECO:0007669"/>
    <property type="project" value="InterPro"/>
</dbReference>
<dbReference type="PaxDb" id="2903-EOD21840"/>
<evidence type="ECO:0000313" key="7">
    <source>
        <dbReference type="Proteomes" id="UP000013827"/>
    </source>
</evidence>
<keyword evidence="2" id="KW-0863">Zinc-finger</keyword>
<reference evidence="7" key="1">
    <citation type="journal article" date="2013" name="Nature">
        <title>Pan genome of the phytoplankton Emiliania underpins its global distribution.</title>
        <authorList>
            <person name="Read B.A."/>
            <person name="Kegel J."/>
            <person name="Klute M.J."/>
            <person name="Kuo A."/>
            <person name="Lefebvre S.C."/>
            <person name="Maumus F."/>
            <person name="Mayer C."/>
            <person name="Miller J."/>
            <person name="Monier A."/>
            <person name="Salamov A."/>
            <person name="Young J."/>
            <person name="Aguilar M."/>
            <person name="Claverie J.M."/>
            <person name="Frickenhaus S."/>
            <person name="Gonzalez K."/>
            <person name="Herman E.K."/>
            <person name="Lin Y.C."/>
            <person name="Napier J."/>
            <person name="Ogata H."/>
            <person name="Sarno A.F."/>
            <person name="Shmutz J."/>
            <person name="Schroeder D."/>
            <person name="de Vargas C."/>
            <person name="Verret F."/>
            <person name="von Dassow P."/>
            <person name="Valentin K."/>
            <person name="Van de Peer Y."/>
            <person name="Wheeler G."/>
            <person name="Dacks J.B."/>
            <person name="Delwiche C.F."/>
            <person name="Dyhrman S.T."/>
            <person name="Glockner G."/>
            <person name="John U."/>
            <person name="Richards T."/>
            <person name="Worden A.Z."/>
            <person name="Zhang X."/>
            <person name="Grigoriev I.V."/>
            <person name="Allen A.E."/>
            <person name="Bidle K."/>
            <person name="Borodovsky M."/>
            <person name="Bowler C."/>
            <person name="Brownlee C."/>
            <person name="Cock J.M."/>
            <person name="Elias M."/>
            <person name="Gladyshev V.N."/>
            <person name="Groth M."/>
            <person name="Guda C."/>
            <person name="Hadaegh A."/>
            <person name="Iglesias-Rodriguez M.D."/>
            <person name="Jenkins J."/>
            <person name="Jones B.M."/>
            <person name="Lawson T."/>
            <person name="Leese F."/>
            <person name="Lindquist E."/>
            <person name="Lobanov A."/>
            <person name="Lomsadze A."/>
            <person name="Malik S.B."/>
            <person name="Marsh M.E."/>
            <person name="Mackinder L."/>
            <person name="Mock T."/>
            <person name="Mueller-Roeber B."/>
            <person name="Pagarete A."/>
            <person name="Parker M."/>
            <person name="Probert I."/>
            <person name="Quesneville H."/>
            <person name="Raines C."/>
            <person name="Rensing S.A."/>
            <person name="Riano-Pachon D.M."/>
            <person name="Richier S."/>
            <person name="Rokitta S."/>
            <person name="Shiraiwa Y."/>
            <person name="Soanes D.M."/>
            <person name="van der Giezen M."/>
            <person name="Wahlund T.M."/>
            <person name="Williams B."/>
            <person name="Wilson W."/>
            <person name="Wolfe G."/>
            <person name="Wurch L.L."/>
        </authorList>
    </citation>
    <scope>NUCLEOTIDE SEQUENCE</scope>
</reference>
<keyword evidence="1" id="KW-0479">Metal-binding</keyword>
<dbReference type="Gene3D" id="3.30.40.100">
    <property type="match status" value="1"/>
</dbReference>
<dbReference type="AlphaFoldDB" id="A0A0D3JEA5"/>
<evidence type="ECO:0000313" key="6">
    <source>
        <dbReference type="EnsemblProtists" id="EOD21840"/>
    </source>
</evidence>
<evidence type="ECO:0000256" key="4">
    <source>
        <dbReference type="SAM" id="MobiDB-lite"/>
    </source>
</evidence>
<evidence type="ECO:0000256" key="2">
    <source>
        <dbReference type="ARBA" id="ARBA00022771"/>
    </source>
</evidence>
<feature type="compositionally biased region" description="Basic residues" evidence="4">
    <location>
        <begin position="301"/>
        <end position="311"/>
    </location>
</feature>
<dbReference type="Gene3D" id="3.30.730.10">
    <property type="entry name" value="AP2/ERF domain"/>
    <property type="match status" value="1"/>
</dbReference>
<dbReference type="PROSITE" id="PS51050">
    <property type="entry name" value="ZF_CW"/>
    <property type="match status" value="1"/>
</dbReference>
<dbReference type="GO" id="GO:0003677">
    <property type="term" value="F:DNA binding"/>
    <property type="evidence" value="ECO:0007669"/>
    <property type="project" value="InterPro"/>
</dbReference>
<proteinExistence type="predicted"/>
<keyword evidence="3" id="KW-0862">Zinc</keyword>
<dbReference type="Pfam" id="PF07496">
    <property type="entry name" value="zf-CW"/>
    <property type="match status" value="1"/>
</dbReference>
<dbReference type="KEGG" id="ehx:EMIHUDRAFT_240867"/>
<keyword evidence="7" id="KW-1185">Reference proteome</keyword>
<feature type="domain" description="CW-type" evidence="5">
    <location>
        <begin position="98"/>
        <end position="146"/>
    </location>
</feature>
<evidence type="ECO:0000256" key="1">
    <source>
        <dbReference type="ARBA" id="ARBA00022723"/>
    </source>
</evidence>
<accession>A0A0D3JEA5</accession>
<dbReference type="GO" id="GO:0008270">
    <property type="term" value="F:zinc ion binding"/>
    <property type="evidence" value="ECO:0007669"/>
    <property type="project" value="UniProtKB-KW"/>
</dbReference>
<dbReference type="SUPFAM" id="SSF54171">
    <property type="entry name" value="DNA-binding domain"/>
    <property type="match status" value="1"/>
</dbReference>
<dbReference type="RefSeq" id="XP_005774269.1">
    <property type="nucleotide sequence ID" value="XM_005774212.1"/>
</dbReference>
<dbReference type="GeneID" id="17267379"/>
<dbReference type="InterPro" id="IPR011124">
    <property type="entry name" value="Znf_CW"/>
</dbReference>
<sequence length="321" mass="34485">MNGGAILAPTPHLAPTVVGCQNTGSAPGSDSLSHDGLTARQSEHELVVDPLTIPAASPPERRRALHYVDGRQASLGSFGTAVEAAVAVAWAMMSDEEDAVSCLWVACDRCDKWRRLPSGMPGPLPAEWFCWMHPDSACRQQQHRLQKGVQELYSGRFRAKRKVDGKDVYLGYVDTAVEAAVAYARAVGEYQPPTVVAEAEGLRLHLSSSSSTGYKGVTELASGRFRVQRKGPCSTAVTGKRARRPVAAPVDGNEAACPNCYCFACDAPVSACRHWRGGEPRVPAHCNAHAGSAEWRTQRSNAKRQRTRAARAARDPLGLGS</sequence>
<name>A0A0D3JEA5_EMIH1</name>
<dbReference type="EnsemblProtists" id="EOD21840">
    <property type="protein sequence ID" value="EOD21840"/>
    <property type="gene ID" value="EMIHUDRAFT_240867"/>
</dbReference>
<dbReference type="InterPro" id="IPR016177">
    <property type="entry name" value="DNA-bd_dom_sf"/>
</dbReference>